<dbReference type="STRING" id="197479.BFW38_01285"/>
<evidence type="ECO:0000313" key="2">
    <source>
        <dbReference type="EMBL" id="ODC02377.1"/>
    </source>
</evidence>
<dbReference type="InterPro" id="IPR050563">
    <property type="entry name" value="4-hydroxybenzoyl-CoA_TE"/>
</dbReference>
<dbReference type="PANTHER" id="PTHR31793:SF37">
    <property type="entry name" value="ACYL-COA THIOESTER HYDROLASE YBGC"/>
    <property type="match status" value="1"/>
</dbReference>
<dbReference type="EMBL" id="MDTQ01000001">
    <property type="protein sequence ID" value="ODC02377.1"/>
    <property type="molecule type" value="Genomic_DNA"/>
</dbReference>
<keyword evidence="1" id="KW-0378">Hydrolase</keyword>
<keyword evidence="3" id="KW-1185">Reference proteome</keyword>
<dbReference type="SUPFAM" id="SSF54637">
    <property type="entry name" value="Thioesterase/thiol ester dehydrase-isomerase"/>
    <property type="match status" value="1"/>
</dbReference>
<dbReference type="PANTHER" id="PTHR31793">
    <property type="entry name" value="4-HYDROXYBENZOYL-COA THIOESTERASE FAMILY MEMBER"/>
    <property type="match status" value="1"/>
</dbReference>
<organism evidence="2 3">
    <name type="scientific">Terasakiispira papahanaumokuakeensis</name>
    <dbReference type="NCBI Taxonomy" id="197479"/>
    <lineage>
        <taxon>Bacteria</taxon>
        <taxon>Pseudomonadati</taxon>
        <taxon>Pseudomonadota</taxon>
        <taxon>Gammaproteobacteria</taxon>
        <taxon>Oceanospirillales</taxon>
        <taxon>Terasakiispira</taxon>
    </lineage>
</organism>
<sequence length="150" mass="17489">MLDWDLSDPFVLPLTVMPDAIDDYQHVNNAEYVRWLEQISWAHSAALGLDLKRYQALDRAMAVVRHEIDYLAAAREGEQLMLATWIVDCDGRLSLTRRFQLLRCEDKRCLLRGRTRFACIELSSGRPRRMPDEFTRIYRQALCSEEAGLK</sequence>
<dbReference type="Pfam" id="PF13279">
    <property type="entry name" value="4HBT_2"/>
    <property type="match status" value="1"/>
</dbReference>
<gene>
    <name evidence="2" type="ORF">BFW38_01285</name>
</gene>
<dbReference type="OrthoDB" id="9801517at2"/>
<evidence type="ECO:0000256" key="1">
    <source>
        <dbReference type="ARBA" id="ARBA00022801"/>
    </source>
</evidence>
<accession>A0A1E2V5X1</accession>
<dbReference type="AlphaFoldDB" id="A0A1E2V5X1"/>
<dbReference type="GO" id="GO:0047617">
    <property type="term" value="F:fatty acyl-CoA hydrolase activity"/>
    <property type="evidence" value="ECO:0007669"/>
    <property type="project" value="TreeGrafter"/>
</dbReference>
<dbReference type="RefSeq" id="WP_068996762.1">
    <property type="nucleotide sequence ID" value="NZ_MDTQ01000001.1"/>
</dbReference>
<protein>
    <submittedName>
        <fullName evidence="2">Thioesterase</fullName>
    </submittedName>
</protein>
<comment type="caution">
    <text evidence="2">The sequence shown here is derived from an EMBL/GenBank/DDBJ whole genome shotgun (WGS) entry which is preliminary data.</text>
</comment>
<dbReference type="Proteomes" id="UP000094291">
    <property type="component" value="Unassembled WGS sequence"/>
</dbReference>
<evidence type="ECO:0000313" key="3">
    <source>
        <dbReference type="Proteomes" id="UP000094291"/>
    </source>
</evidence>
<proteinExistence type="predicted"/>
<dbReference type="InterPro" id="IPR029069">
    <property type="entry name" value="HotDog_dom_sf"/>
</dbReference>
<name>A0A1E2V5X1_9GAMM</name>
<reference evidence="2 3" key="1">
    <citation type="submission" date="2016-08" db="EMBL/GenBank/DDBJ databases">
        <authorList>
            <person name="Seilhamer J.J."/>
        </authorList>
    </citation>
    <scope>NUCLEOTIDE SEQUENCE [LARGE SCALE GENOMIC DNA]</scope>
    <source>
        <strain evidence="2 3">PH27A</strain>
    </source>
</reference>
<dbReference type="CDD" id="cd00586">
    <property type="entry name" value="4HBT"/>
    <property type="match status" value="1"/>
</dbReference>
<dbReference type="Gene3D" id="3.10.129.10">
    <property type="entry name" value="Hotdog Thioesterase"/>
    <property type="match status" value="1"/>
</dbReference>